<name>A0A4D9D6Q3_9STRA</name>
<gene>
    <name evidence="2" type="ORF">NSK_003201</name>
</gene>
<evidence type="ECO:0000259" key="1">
    <source>
        <dbReference type="Pfam" id="PF01764"/>
    </source>
</evidence>
<dbReference type="AlphaFoldDB" id="A0A4D9D6Q3"/>
<proteinExistence type="predicted"/>
<protein>
    <recommendedName>
        <fullName evidence="1">Fungal lipase-type domain-containing protein</fullName>
    </recommendedName>
</protein>
<evidence type="ECO:0000313" key="2">
    <source>
        <dbReference type="EMBL" id="TFJ85693.1"/>
    </source>
</evidence>
<feature type="domain" description="Fungal lipase-type" evidence="1">
    <location>
        <begin position="56"/>
        <end position="142"/>
    </location>
</feature>
<dbReference type="InterPro" id="IPR002921">
    <property type="entry name" value="Fungal_lipase-type"/>
</dbReference>
<dbReference type="GO" id="GO:0006629">
    <property type="term" value="P:lipid metabolic process"/>
    <property type="evidence" value="ECO:0007669"/>
    <property type="project" value="InterPro"/>
</dbReference>
<organism evidence="2 3">
    <name type="scientific">Nannochloropsis salina CCMP1776</name>
    <dbReference type="NCBI Taxonomy" id="1027361"/>
    <lineage>
        <taxon>Eukaryota</taxon>
        <taxon>Sar</taxon>
        <taxon>Stramenopiles</taxon>
        <taxon>Ochrophyta</taxon>
        <taxon>Eustigmatophyceae</taxon>
        <taxon>Eustigmatales</taxon>
        <taxon>Monodopsidaceae</taxon>
        <taxon>Microchloropsis</taxon>
        <taxon>Microchloropsis salina</taxon>
    </lineage>
</organism>
<reference evidence="2 3" key="1">
    <citation type="submission" date="2019-01" db="EMBL/GenBank/DDBJ databases">
        <title>Nuclear Genome Assembly of the Microalgal Biofuel strain Nannochloropsis salina CCMP1776.</title>
        <authorList>
            <person name="Hovde B."/>
        </authorList>
    </citation>
    <scope>NUCLEOTIDE SEQUENCE [LARGE SCALE GENOMIC DNA]</scope>
    <source>
        <strain evidence="2 3">CCMP1776</strain>
    </source>
</reference>
<accession>A0A4D9D6Q3</accession>
<dbReference type="Proteomes" id="UP000355283">
    <property type="component" value="Unassembled WGS sequence"/>
</dbReference>
<dbReference type="SUPFAM" id="SSF53474">
    <property type="entry name" value="alpha/beta-Hydrolases"/>
    <property type="match status" value="1"/>
</dbReference>
<comment type="caution">
    <text evidence="2">The sequence shown here is derived from an EMBL/GenBank/DDBJ whole genome shotgun (WGS) entry which is preliminary data.</text>
</comment>
<dbReference type="Gene3D" id="3.40.50.1820">
    <property type="entry name" value="alpha/beta hydrolase"/>
    <property type="match status" value="1"/>
</dbReference>
<dbReference type="OrthoDB" id="58570at2759"/>
<dbReference type="InterPro" id="IPR029058">
    <property type="entry name" value="AB_hydrolase_fold"/>
</dbReference>
<dbReference type="EMBL" id="SDOX01000011">
    <property type="protein sequence ID" value="TFJ85693.1"/>
    <property type="molecule type" value="Genomic_DNA"/>
</dbReference>
<dbReference type="Pfam" id="PF01764">
    <property type="entry name" value="Lipase_3"/>
    <property type="match status" value="1"/>
</dbReference>
<sequence>MFQPLLNKFVGTPSHLVETLATLKGVLLNHHLGGQRFSDSRSTGSSHGTEAVGNAVRYYYDALSDYIKSTILSNPYYQGYELLFTGHSLGGGVAQIVAARLEGVAVVFSAPGVVLSRKKFKISLDNIDAYAINVWAVGDLVPLIDEQSVKSQQVRCSHERFSYHCHSILHTIDEIEGSCKDEEGP</sequence>
<keyword evidence="3" id="KW-1185">Reference proteome</keyword>
<evidence type="ECO:0000313" key="3">
    <source>
        <dbReference type="Proteomes" id="UP000355283"/>
    </source>
</evidence>